<dbReference type="STRING" id="395963.Bind_3514"/>
<dbReference type="RefSeq" id="WP_012386419.1">
    <property type="nucleotide sequence ID" value="NC_010581.1"/>
</dbReference>
<dbReference type="HOGENOM" id="CLU_087913_1_1_5"/>
<sequence length="125" mass="13056">MIAIGLGCRKTCPCDDIVLLVHACLRDAALTSAPAGLFTIDEKREETGLIEAAAKLGLPLAFLDRATLAKAAPRAKTRSERVQSLFNLPSIAETAALAGAGEDSHLLLPRIARGFATCAIAESLS</sequence>
<dbReference type="InterPro" id="IPR002750">
    <property type="entry name" value="CobE/GbiG_C"/>
</dbReference>
<dbReference type="GO" id="GO:0009236">
    <property type="term" value="P:cobalamin biosynthetic process"/>
    <property type="evidence" value="ECO:0007669"/>
    <property type="project" value="InterPro"/>
</dbReference>
<accession>B2IFH1</accession>
<proteinExistence type="predicted"/>
<dbReference type="Pfam" id="PF01890">
    <property type="entry name" value="CbiG_C"/>
    <property type="match status" value="1"/>
</dbReference>
<protein>
    <submittedName>
        <fullName evidence="2">Putative CobE protein</fullName>
    </submittedName>
</protein>
<dbReference type="SUPFAM" id="SSF159664">
    <property type="entry name" value="CobE/GbiG C-terminal domain-like"/>
    <property type="match status" value="1"/>
</dbReference>
<reference evidence="3" key="1">
    <citation type="submission" date="2008-03" db="EMBL/GenBank/DDBJ databases">
        <title>Complete sequence of chromosome of Beijerinckia indica subsp. indica ATCC 9039.</title>
        <authorList>
            <consortium name="US DOE Joint Genome Institute"/>
            <person name="Copeland A."/>
            <person name="Lucas S."/>
            <person name="Lapidus A."/>
            <person name="Glavina del Rio T."/>
            <person name="Dalin E."/>
            <person name="Tice H."/>
            <person name="Bruce D."/>
            <person name="Goodwin L."/>
            <person name="Pitluck S."/>
            <person name="LaButti K."/>
            <person name="Schmutz J."/>
            <person name="Larimer F."/>
            <person name="Land M."/>
            <person name="Hauser L."/>
            <person name="Kyrpides N."/>
            <person name="Mikhailova N."/>
            <person name="Dunfield P.F."/>
            <person name="Dedysh S.N."/>
            <person name="Liesack W."/>
            <person name="Saw J.H."/>
            <person name="Alam M."/>
            <person name="Chen Y."/>
            <person name="Murrell J.C."/>
            <person name="Richardson P."/>
        </authorList>
    </citation>
    <scope>NUCLEOTIDE SEQUENCE [LARGE SCALE GENOMIC DNA]</scope>
    <source>
        <strain evidence="3">ATCC 9039 / DSM 1715 / NCIMB 8712</strain>
    </source>
</reference>
<evidence type="ECO:0000259" key="1">
    <source>
        <dbReference type="Pfam" id="PF01890"/>
    </source>
</evidence>
<keyword evidence="3" id="KW-1185">Reference proteome</keyword>
<dbReference type="InterPro" id="IPR052553">
    <property type="entry name" value="CbiG_hydrolase"/>
</dbReference>
<dbReference type="Gene3D" id="3.30.420.180">
    <property type="entry name" value="CobE/GbiG C-terminal domain"/>
    <property type="match status" value="1"/>
</dbReference>
<dbReference type="OrthoDB" id="7308095at2"/>
<dbReference type="Proteomes" id="UP000001695">
    <property type="component" value="Chromosome"/>
</dbReference>
<dbReference type="EMBL" id="CP001016">
    <property type="protein sequence ID" value="ACB97071.1"/>
    <property type="molecule type" value="Genomic_DNA"/>
</dbReference>
<evidence type="ECO:0000313" key="3">
    <source>
        <dbReference type="Proteomes" id="UP000001695"/>
    </source>
</evidence>
<dbReference type="AlphaFoldDB" id="B2IFH1"/>
<dbReference type="KEGG" id="bid:Bind_3514"/>
<dbReference type="PANTHER" id="PTHR37477:SF1">
    <property type="entry name" value="COBALT-PRECORRIN-5A HYDROLASE"/>
    <property type="match status" value="1"/>
</dbReference>
<name>B2IFH1_BEII9</name>
<evidence type="ECO:0000313" key="2">
    <source>
        <dbReference type="EMBL" id="ACB97071.1"/>
    </source>
</evidence>
<dbReference type="PANTHER" id="PTHR37477">
    <property type="entry name" value="COBALT-PRECORRIN-5A HYDROLASE"/>
    <property type="match status" value="1"/>
</dbReference>
<organism evidence="2 3">
    <name type="scientific">Beijerinckia indica subsp. indica (strain ATCC 9039 / DSM 1715 / NCIMB 8712)</name>
    <dbReference type="NCBI Taxonomy" id="395963"/>
    <lineage>
        <taxon>Bacteria</taxon>
        <taxon>Pseudomonadati</taxon>
        <taxon>Pseudomonadota</taxon>
        <taxon>Alphaproteobacteria</taxon>
        <taxon>Hyphomicrobiales</taxon>
        <taxon>Beijerinckiaceae</taxon>
        <taxon>Beijerinckia</taxon>
    </lineage>
</organism>
<gene>
    <name evidence="2" type="ordered locus">Bind_3514</name>
</gene>
<feature type="domain" description="CobE/GbiG C-terminal" evidence="1">
    <location>
        <begin position="2"/>
        <end position="121"/>
    </location>
</feature>
<dbReference type="eggNOG" id="COG2073">
    <property type="taxonomic scope" value="Bacteria"/>
</dbReference>
<reference evidence="2 3" key="2">
    <citation type="journal article" date="2010" name="J. Bacteriol.">
        <title>Complete genome sequence of Beijerinckia indica subsp. indica.</title>
        <authorList>
            <person name="Tamas I."/>
            <person name="Dedysh S.N."/>
            <person name="Liesack W."/>
            <person name="Stott M.B."/>
            <person name="Alam M."/>
            <person name="Murrell J.C."/>
            <person name="Dunfield P.F."/>
        </authorList>
    </citation>
    <scope>NUCLEOTIDE SEQUENCE [LARGE SCALE GENOMIC DNA]</scope>
    <source>
        <strain evidence="3">ATCC 9039 / DSM 1715 / NCIMB 8712</strain>
    </source>
</reference>
<dbReference type="InterPro" id="IPR036518">
    <property type="entry name" value="CobE/GbiG_C_sf"/>
</dbReference>